<dbReference type="HOGENOM" id="CLU_1733412_0_0_1"/>
<organism evidence="2 3">
    <name type="scientific">Drosophila erecta</name>
    <name type="common">Fruit fly</name>
    <dbReference type="NCBI Taxonomy" id="7220"/>
    <lineage>
        <taxon>Eukaryota</taxon>
        <taxon>Metazoa</taxon>
        <taxon>Ecdysozoa</taxon>
        <taxon>Arthropoda</taxon>
        <taxon>Hexapoda</taxon>
        <taxon>Insecta</taxon>
        <taxon>Pterygota</taxon>
        <taxon>Neoptera</taxon>
        <taxon>Endopterygota</taxon>
        <taxon>Diptera</taxon>
        <taxon>Brachycera</taxon>
        <taxon>Muscomorpha</taxon>
        <taxon>Ephydroidea</taxon>
        <taxon>Drosophilidae</taxon>
        <taxon>Drosophila</taxon>
        <taxon>Sophophora</taxon>
    </lineage>
</organism>
<evidence type="ECO:0000313" key="3">
    <source>
        <dbReference type="Proteomes" id="UP000008711"/>
    </source>
</evidence>
<dbReference type="AlphaFoldDB" id="B3N371"/>
<dbReference type="KEGG" id="der:6541090"/>
<protein>
    <submittedName>
        <fullName evidence="2">Uncharacterized protein</fullName>
    </submittedName>
</protein>
<evidence type="ECO:0000313" key="2">
    <source>
        <dbReference type="EMBL" id="EDV57670.1"/>
    </source>
</evidence>
<keyword evidence="3" id="KW-1185">Reference proteome</keyword>
<gene>
    <name evidence="2" type="primary">Dere\GG24403</name>
    <name evidence="2" type="synonym">dere_GLEANR_9133</name>
    <name evidence="2" type="synonym">GG24403</name>
    <name evidence="2" type="ORF">Dere_GG24403</name>
</gene>
<dbReference type="eggNOG" id="KOG1969">
    <property type="taxonomic scope" value="Eukaryota"/>
</dbReference>
<proteinExistence type="predicted"/>
<name>B3N371_DROER</name>
<feature type="region of interest" description="Disordered" evidence="1">
    <location>
        <begin position="1"/>
        <end position="32"/>
    </location>
</feature>
<evidence type="ECO:0000256" key="1">
    <source>
        <dbReference type="SAM" id="MobiDB-lite"/>
    </source>
</evidence>
<reference evidence="2 3" key="1">
    <citation type="journal article" date="2007" name="Nature">
        <title>Evolution of genes and genomes on the Drosophila phylogeny.</title>
        <authorList>
            <consortium name="Drosophila 12 Genomes Consortium"/>
            <person name="Clark A.G."/>
            <person name="Eisen M.B."/>
            <person name="Smith D.R."/>
            <person name="Bergman C.M."/>
            <person name="Oliver B."/>
            <person name="Markow T.A."/>
            <person name="Kaufman T.C."/>
            <person name="Kellis M."/>
            <person name="Gelbart W."/>
            <person name="Iyer V.N."/>
            <person name="Pollard D.A."/>
            <person name="Sackton T.B."/>
            <person name="Larracuente A.M."/>
            <person name="Singh N.D."/>
            <person name="Abad J.P."/>
            <person name="Abt D.N."/>
            <person name="Adryan B."/>
            <person name="Aguade M."/>
            <person name="Akashi H."/>
            <person name="Anderson W.W."/>
            <person name="Aquadro C.F."/>
            <person name="Ardell D.H."/>
            <person name="Arguello R."/>
            <person name="Artieri C.G."/>
            <person name="Barbash D.A."/>
            <person name="Barker D."/>
            <person name="Barsanti P."/>
            <person name="Batterham P."/>
            <person name="Batzoglou S."/>
            <person name="Begun D."/>
            <person name="Bhutkar A."/>
            <person name="Blanco E."/>
            <person name="Bosak S.A."/>
            <person name="Bradley R.K."/>
            <person name="Brand A.D."/>
            <person name="Brent M.R."/>
            <person name="Brooks A.N."/>
            <person name="Brown R.H."/>
            <person name="Butlin R.K."/>
            <person name="Caggese C."/>
            <person name="Calvi B.R."/>
            <person name="Bernardo de Carvalho A."/>
            <person name="Caspi A."/>
            <person name="Castrezana S."/>
            <person name="Celniker S.E."/>
            <person name="Chang J.L."/>
            <person name="Chapple C."/>
            <person name="Chatterji S."/>
            <person name="Chinwalla A."/>
            <person name="Civetta A."/>
            <person name="Clifton S.W."/>
            <person name="Comeron J.M."/>
            <person name="Costello J.C."/>
            <person name="Coyne J.A."/>
            <person name="Daub J."/>
            <person name="David R.G."/>
            <person name="Delcher A.L."/>
            <person name="Delehaunty K."/>
            <person name="Do C.B."/>
            <person name="Ebling H."/>
            <person name="Edwards K."/>
            <person name="Eickbush T."/>
            <person name="Evans J.D."/>
            <person name="Filipski A."/>
            <person name="Findeiss S."/>
            <person name="Freyhult E."/>
            <person name="Fulton L."/>
            <person name="Fulton R."/>
            <person name="Garcia A.C."/>
            <person name="Gardiner A."/>
            <person name="Garfield D.A."/>
            <person name="Garvin B.E."/>
            <person name="Gibson G."/>
            <person name="Gilbert D."/>
            <person name="Gnerre S."/>
            <person name="Godfrey J."/>
            <person name="Good R."/>
            <person name="Gotea V."/>
            <person name="Gravely B."/>
            <person name="Greenberg A.J."/>
            <person name="Griffiths-Jones S."/>
            <person name="Gross S."/>
            <person name="Guigo R."/>
            <person name="Gustafson E.A."/>
            <person name="Haerty W."/>
            <person name="Hahn M.W."/>
            <person name="Halligan D.L."/>
            <person name="Halpern A.L."/>
            <person name="Halter G.M."/>
            <person name="Han M.V."/>
            <person name="Heger A."/>
            <person name="Hillier L."/>
            <person name="Hinrichs A.S."/>
            <person name="Holmes I."/>
            <person name="Hoskins R.A."/>
            <person name="Hubisz M.J."/>
            <person name="Hultmark D."/>
            <person name="Huntley M.A."/>
            <person name="Jaffe D.B."/>
            <person name="Jagadeeshan S."/>
            <person name="Jeck W.R."/>
            <person name="Johnson J."/>
            <person name="Jones C.D."/>
            <person name="Jordan W.C."/>
            <person name="Karpen G.H."/>
            <person name="Kataoka E."/>
            <person name="Keightley P.D."/>
            <person name="Kheradpour P."/>
            <person name="Kirkness E.F."/>
            <person name="Koerich L.B."/>
            <person name="Kristiansen K."/>
            <person name="Kudrna D."/>
            <person name="Kulathinal R.J."/>
            <person name="Kumar S."/>
            <person name="Kwok R."/>
            <person name="Lander E."/>
            <person name="Langley C.H."/>
            <person name="Lapoint R."/>
            <person name="Lazzaro B.P."/>
            <person name="Lee S.J."/>
            <person name="Levesque L."/>
            <person name="Li R."/>
            <person name="Lin C.F."/>
            <person name="Lin M.F."/>
            <person name="Lindblad-Toh K."/>
            <person name="Llopart A."/>
            <person name="Long M."/>
            <person name="Low L."/>
            <person name="Lozovsky E."/>
            <person name="Lu J."/>
            <person name="Luo M."/>
            <person name="Machado C.A."/>
            <person name="Makalowski W."/>
            <person name="Marzo M."/>
            <person name="Matsuda M."/>
            <person name="Matzkin L."/>
            <person name="McAllister B."/>
            <person name="McBride C.S."/>
            <person name="McKernan B."/>
            <person name="McKernan K."/>
            <person name="Mendez-Lago M."/>
            <person name="Minx P."/>
            <person name="Mollenhauer M.U."/>
            <person name="Montooth K."/>
            <person name="Mount S.M."/>
            <person name="Mu X."/>
            <person name="Myers E."/>
            <person name="Negre B."/>
            <person name="Newfeld S."/>
            <person name="Nielsen R."/>
            <person name="Noor M.A."/>
            <person name="O'Grady P."/>
            <person name="Pachter L."/>
            <person name="Papaceit M."/>
            <person name="Parisi M.J."/>
            <person name="Parisi M."/>
            <person name="Parts L."/>
            <person name="Pedersen J.S."/>
            <person name="Pesole G."/>
            <person name="Phillippy A.M."/>
            <person name="Ponting C.P."/>
            <person name="Pop M."/>
            <person name="Porcelli D."/>
            <person name="Powell J.R."/>
            <person name="Prohaska S."/>
            <person name="Pruitt K."/>
            <person name="Puig M."/>
            <person name="Quesneville H."/>
            <person name="Ram K.R."/>
            <person name="Rand D."/>
            <person name="Rasmussen M.D."/>
            <person name="Reed L.K."/>
            <person name="Reenan R."/>
            <person name="Reily A."/>
            <person name="Remington K.A."/>
            <person name="Rieger T.T."/>
            <person name="Ritchie M.G."/>
            <person name="Robin C."/>
            <person name="Rogers Y.H."/>
            <person name="Rohde C."/>
            <person name="Rozas J."/>
            <person name="Rubenfield M.J."/>
            <person name="Ruiz A."/>
            <person name="Russo S."/>
            <person name="Salzberg S.L."/>
            <person name="Sanchez-Gracia A."/>
            <person name="Saranga D.J."/>
            <person name="Sato H."/>
            <person name="Schaeffer S.W."/>
            <person name="Schatz M.C."/>
            <person name="Schlenke T."/>
            <person name="Schwartz R."/>
            <person name="Segarra C."/>
            <person name="Singh R.S."/>
            <person name="Sirot L."/>
            <person name="Sirota M."/>
            <person name="Sisneros N.B."/>
            <person name="Smith C.D."/>
            <person name="Smith T.F."/>
            <person name="Spieth J."/>
            <person name="Stage D.E."/>
            <person name="Stark A."/>
            <person name="Stephan W."/>
            <person name="Strausberg R.L."/>
            <person name="Strempel S."/>
            <person name="Sturgill D."/>
            <person name="Sutton G."/>
            <person name="Sutton G.G."/>
            <person name="Tao W."/>
            <person name="Teichmann S."/>
            <person name="Tobari Y.N."/>
            <person name="Tomimura Y."/>
            <person name="Tsolas J.M."/>
            <person name="Valente V.L."/>
            <person name="Venter E."/>
            <person name="Venter J.C."/>
            <person name="Vicario S."/>
            <person name="Vieira F.G."/>
            <person name="Vilella A.J."/>
            <person name="Villasante A."/>
            <person name="Walenz B."/>
            <person name="Wang J."/>
            <person name="Wasserman M."/>
            <person name="Watts T."/>
            <person name="Wilson D."/>
            <person name="Wilson R.K."/>
            <person name="Wing R.A."/>
            <person name="Wolfner M.F."/>
            <person name="Wong A."/>
            <person name="Wong G.K."/>
            <person name="Wu C.I."/>
            <person name="Wu G."/>
            <person name="Yamamoto D."/>
            <person name="Yang H.P."/>
            <person name="Yang S.P."/>
            <person name="Yorke J.A."/>
            <person name="Yoshida K."/>
            <person name="Zdobnov E."/>
            <person name="Zhang P."/>
            <person name="Zhang Y."/>
            <person name="Zimin A.V."/>
            <person name="Baldwin J."/>
            <person name="Abdouelleil A."/>
            <person name="Abdulkadir J."/>
            <person name="Abebe A."/>
            <person name="Abera B."/>
            <person name="Abreu J."/>
            <person name="Acer S.C."/>
            <person name="Aftuck L."/>
            <person name="Alexander A."/>
            <person name="An P."/>
            <person name="Anderson E."/>
            <person name="Anderson S."/>
            <person name="Arachi H."/>
            <person name="Azer M."/>
            <person name="Bachantsang P."/>
            <person name="Barry A."/>
            <person name="Bayul T."/>
            <person name="Berlin A."/>
            <person name="Bessette D."/>
            <person name="Bloom T."/>
            <person name="Blye J."/>
            <person name="Boguslavskiy L."/>
            <person name="Bonnet C."/>
            <person name="Boukhgalter B."/>
            <person name="Bourzgui I."/>
            <person name="Brown A."/>
            <person name="Cahill P."/>
            <person name="Channer S."/>
            <person name="Cheshatsang Y."/>
            <person name="Chuda L."/>
            <person name="Citroen M."/>
            <person name="Collymore A."/>
            <person name="Cooke P."/>
            <person name="Costello M."/>
            <person name="D'Aco K."/>
            <person name="Daza R."/>
            <person name="De Haan G."/>
            <person name="DeGray S."/>
            <person name="DeMaso C."/>
            <person name="Dhargay N."/>
            <person name="Dooley K."/>
            <person name="Dooley E."/>
            <person name="Doricent M."/>
            <person name="Dorje P."/>
            <person name="Dorjee K."/>
            <person name="Dupes A."/>
            <person name="Elong R."/>
            <person name="Falk J."/>
            <person name="Farina A."/>
            <person name="Faro S."/>
            <person name="Ferguson D."/>
            <person name="Fisher S."/>
            <person name="Foley C.D."/>
            <person name="Franke A."/>
            <person name="Friedrich D."/>
            <person name="Gadbois L."/>
            <person name="Gearin G."/>
            <person name="Gearin C.R."/>
            <person name="Giannoukos G."/>
            <person name="Goode T."/>
            <person name="Graham J."/>
            <person name="Grandbois E."/>
            <person name="Grewal S."/>
            <person name="Gyaltsen K."/>
            <person name="Hafez N."/>
            <person name="Hagos B."/>
            <person name="Hall J."/>
            <person name="Henson C."/>
            <person name="Hollinger A."/>
            <person name="Honan T."/>
            <person name="Huard M.D."/>
            <person name="Hughes L."/>
            <person name="Hurhula B."/>
            <person name="Husby M.E."/>
            <person name="Kamat A."/>
            <person name="Kanga B."/>
            <person name="Kashin S."/>
            <person name="Khazanovich D."/>
            <person name="Kisner P."/>
            <person name="Lance K."/>
            <person name="Lara M."/>
            <person name="Lee W."/>
            <person name="Lennon N."/>
            <person name="Letendre F."/>
            <person name="LeVine R."/>
            <person name="Lipovsky A."/>
            <person name="Liu X."/>
            <person name="Liu J."/>
            <person name="Liu S."/>
            <person name="Lokyitsang T."/>
            <person name="Lokyitsang Y."/>
            <person name="Lubonja R."/>
            <person name="Lui A."/>
            <person name="MacDonald P."/>
            <person name="Magnisalis V."/>
            <person name="Maru K."/>
            <person name="Matthews C."/>
            <person name="McCusker W."/>
            <person name="McDonough S."/>
            <person name="Mehta T."/>
            <person name="Meldrim J."/>
            <person name="Meneus L."/>
            <person name="Mihai O."/>
            <person name="Mihalev A."/>
            <person name="Mihova T."/>
            <person name="Mittelman R."/>
            <person name="Mlenga V."/>
            <person name="Montmayeur A."/>
            <person name="Mulrain L."/>
            <person name="Navidi A."/>
            <person name="Naylor J."/>
            <person name="Negash T."/>
            <person name="Nguyen T."/>
            <person name="Nguyen N."/>
            <person name="Nicol R."/>
            <person name="Norbu C."/>
            <person name="Norbu N."/>
            <person name="Novod N."/>
            <person name="O'Neill B."/>
            <person name="Osman S."/>
            <person name="Markiewicz E."/>
            <person name="Oyono O.L."/>
            <person name="Patti C."/>
            <person name="Phunkhang P."/>
            <person name="Pierre F."/>
            <person name="Priest M."/>
            <person name="Raghuraman S."/>
            <person name="Rege F."/>
            <person name="Reyes R."/>
            <person name="Rise C."/>
            <person name="Rogov P."/>
            <person name="Ross K."/>
            <person name="Ryan E."/>
            <person name="Settipalli S."/>
            <person name="Shea T."/>
            <person name="Sherpa N."/>
            <person name="Shi L."/>
            <person name="Shih D."/>
            <person name="Sparrow T."/>
            <person name="Spaulding J."/>
            <person name="Stalker J."/>
            <person name="Stange-Thomann N."/>
            <person name="Stavropoulos S."/>
            <person name="Stone C."/>
            <person name="Strader C."/>
            <person name="Tesfaye S."/>
            <person name="Thomson T."/>
            <person name="Thoulutsang Y."/>
            <person name="Thoulutsang D."/>
            <person name="Topham K."/>
            <person name="Topping I."/>
            <person name="Tsamla T."/>
            <person name="Vassiliev H."/>
            <person name="Vo A."/>
            <person name="Wangchuk T."/>
            <person name="Wangdi T."/>
            <person name="Weiand M."/>
            <person name="Wilkinson J."/>
            <person name="Wilson A."/>
            <person name="Yadav S."/>
            <person name="Young G."/>
            <person name="Yu Q."/>
            <person name="Zembek L."/>
            <person name="Zhong D."/>
            <person name="Zimmer A."/>
            <person name="Zwirko Z."/>
            <person name="Jaffe D.B."/>
            <person name="Alvarez P."/>
            <person name="Brockman W."/>
            <person name="Butler J."/>
            <person name="Chin C."/>
            <person name="Gnerre S."/>
            <person name="Grabherr M."/>
            <person name="Kleber M."/>
            <person name="Mauceli E."/>
            <person name="MacCallum I."/>
        </authorList>
    </citation>
    <scope>NUCLEOTIDE SEQUENCE [LARGE SCALE GENOMIC DNA]</scope>
    <source>
        <strain evidence="2 3">TSC#14021-0224.01</strain>
    </source>
</reference>
<reference evidence="2 3" key="2">
    <citation type="journal article" date="2008" name="Bioinformatics">
        <title>Assembly reconciliation.</title>
        <authorList>
            <person name="Zimin A.V."/>
            <person name="Smith D.R."/>
            <person name="Sutton G."/>
            <person name="Yorke J.A."/>
        </authorList>
    </citation>
    <scope>NUCLEOTIDE SEQUENCE [LARGE SCALE GENOMIC DNA]</scope>
    <source>
        <strain evidence="2 3">TSC#14021-0224.01</strain>
    </source>
</reference>
<sequence>MEEYKNIVKSSDLPHEYVYDDEKPVSNTPPSELNLRDILDSAVAAEAETQTKKLSVSIPPYRHAARCKNGERVYEYNDPRKQSYNSKLWRDAYKINRQQLDIADPNTGNNNLITQIHPCLHRVTGNRDPETCLKCPRCQKPISSTKVLKRFT</sequence>
<accession>B3N371</accession>
<dbReference type="OrthoDB" id="7831131at2759"/>
<feature type="compositionally biased region" description="Basic and acidic residues" evidence="1">
    <location>
        <begin position="1"/>
        <end position="24"/>
    </location>
</feature>
<dbReference type="EMBL" id="CH954177">
    <property type="protein sequence ID" value="EDV57670.1"/>
    <property type="molecule type" value="Genomic_DNA"/>
</dbReference>
<dbReference type="OMA" id="RCIPPYP"/>
<dbReference type="PhylomeDB" id="B3N371"/>
<dbReference type="Proteomes" id="UP000008711">
    <property type="component" value="Unassembled WGS sequence"/>
</dbReference>